<keyword evidence="4" id="KW-1185">Reference proteome</keyword>
<keyword evidence="2" id="KW-0325">Glycoprotein</keyword>
<feature type="non-terminal residue" evidence="3">
    <location>
        <position position="143"/>
    </location>
</feature>
<dbReference type="Proteomes" id="UP000749559">
    <property type="component" value="Unassembled WGS sequence"/>
</dbReference>
<dbReference type="EMBL" id="CAIIXF020000007">
    <property type="protein sequence ID" value="CAH1790245.1"/>
    <property type="molecule type" value="Genomic_DNA"/>
</dbReference>
<dbReference type="GO" id="GO:0032222">
    <property type="term" value="P:regulation of synaptic transmission, cholinergic"/>
    <property type="evidence" value="ECO:0007669"/>
    <property type="project" value="InterPro"/>
</dbReference>
<dbReference type="PANTHER" id="PTHR33562">
    <property type="entry name" value="ATILLA, ISOFORM B-RELATED-RELATED"/>
    <property type="match status" value="1"/>
</dbReference>
<dbReference type="Pfam" id="PF17064">
    <property type="entry name" value="QVR"/>
    <property type="match status" value="1"/>
</dbReference>
<evidence type="ECO:0000256" key="2">
    <source>
        <dbReference type="ARBA" id="ARBA00023180"/>
    </source>
</evidence>
<dbReference type="InterPro" id="IPR031424">
    <property type="entry name" value="QVR-like"/>
</dbReference>
<sequence>EEFIFKMKTVYWSLFLCSLVVIILKPAEVDSVINCHVCNSNYNASCATVSKSSTDYLEACLPGEQLCRLVVQTVDDITQRTIRECAETGSLGCKRVASTISDLEGITCHCNTDGCNNAPYMNANLTAIVTAFVMCIIATRLHH</sequence>
<dbReference type="CDD" id="cd00117">
    <property type="entry name" value="TFP"/>
    <property type="match status" value="1"/>
</dbReference>
<evidence type="ECO:0000256" key="1">
    <source>
        <dbReference type="ARBA" id="ARBA00022729"/>
    </source>
</evidence>
<comment type="caution">
    <text evidence="3">The sequence shown here is derived from an EMBL/GenBank/DDBJ whole genome shotgun (WGS) entry which is preliminary data.</text>
</comment>
<dbReference type="InterPro" id="IPR050975">
    <property type="entry name" value="Sleep_regulator"/>
</dbReference>
<dbReference type="AlphaFoldDB" id="A0A8J1UWX0"/>
<evidence type="ECO:0000313" key="4">
    <source>
        <dbReference type="Proteomes" id="UP000749559"/>
    </source>
</evidence>
<gene>
    <name evidence="3" type="ORF">OFUS_LOCUS15481</name>
</gene>
<organism evidence="3 4">
    <name type="scientific">Owenia fusiformis</name>
    <name type="common">Polychaete worm</name>
    <dbReference type="NCBI Taxonomy" id="6347"/>
    <lineage>
        <taxon>Eukaryota</taxon>
        <taxon>Metazoa</taxon>
        <taxon>Spiralia</taxon>
        <taxon>Lophotrochozoa</taxon>
        <taxon>Annelida</taxon>
        <taxon>Polychaeta</taxon>
        <taxon>Sedentaria</taxon>
        <taxon>Canalipalpata</taxon>
        <taxon>Sabellida</taxon>
        <taxon>Oweniida</taxon>
        <taxon>Oweniidae</taxon>
        <taxon>Owenia</taxon>
    </lineage>
</organism>
<dbReference type="GO" id="GO:0030431">
    <property type="term" value="P:sleep"/>
    <property type="evidence" value="ECO:0007669"/>
    <property type="project" value="InterPro"/>
</dbReference>
<keyword evidence="1" id="KW-0732">Signal</keyword>
<accession>A0A8J1UWX0</accession>
<dbReference type="PANTHER" id="PTHR33562:SF2">
    <property type="entry name" value="PROTEIN QUIVER"/>
    <property type="match status" value="1"/>
</dbReference>
<name>A0A8J1UWX0_OWEFU</name>
<proteinExistence type="predicted"/>
<evidence type="ECO:0000313" key="3">
    <source>
        <dbReference type="EMBL" id="CAH1790245.1"/>
    </source>
</evidence>
<reference evidence="3" key="1">
    <citation type="submission" date="2022-03" db="EMBL/GenBank/DDBJ databases">
        <authorList>
            <person name="Martin C."/>
        </authorList>
    </citation>
    <scope>NUCLEOTIDE SEQUENCE</scope>
</reference>
<protein>
    <submittedName>
        <fullName evidence="3">Uncharacterized protein</fullName>
    </submittedName>
</protein>